<proteinExistence type="predicted"/>
<gene>
    <name evidence="2" type="ORF">An11g01280</name>
</gene>
<reference evidence="2" key="2">
    <citation type="submission" date="2025-08" db="UniProtKB">
        <authorList>
            <consortium name="RefSeq"/>
        </authorList>
    </citation>
    <scope>IDENTIFICATION</scope>
</reference>
<reference evidence="2" key="1">
    <citation type="submission" date="2025-02" db="EMBL/GenBank/DDBJ databases">
        <authorList>
            <consortium name="NCBI Genome Project"/>
        </authorList>
    </citation>
    <scope>NUCLEOTIDE SEQUENCE</scope>
</reference>
<evidence type="ECO:0000313" key="2">
    <source>
        <dbReference type="RefSeq" id="XP_059604258.1"/>
    </source>
</evidence>
<protein>
    <submittedName>
        <fullName evidence="2">Uncharacterized protein</fullName>
    </submittedName>
</protein>
<accession>A0AAJ8BWH5</accession>
<name>A0AAJ8BWH5_ASPNG</name>
<dbReference type="RefSeq" id="XP_059604258.1">
    <property type="nucleotide sequence ID" value="XM_059750055.1"/>
</dbReference>
<feature type="region of interest" description="Disordered" evidence="1">
    <location>
        <begin position="109"/>
        <end position="139"/>
    </location>
</feature>
<dbReference type="VEuPathDB" id="FungiDB:An11g01280"/>
<evidence type="ECO:0000256" key="1">
    <source>
        <dbReference type="SAM" id="MobiDB-lite"/>
    </source>
</evidence>
<dbReference type="AlphaFoldDB" id="A0AAJ8BWH5"/>
<dbReference type="GeneID" id="84592190"/>
<organism evidence="2">
    <name type="scientific">Aspergillus niger</name>
    <dbReference type="NCBI Taxonomy" id="5061"/>
    <lineage>
        <taxon>Eukaryota</taxon>
        <taxon>Fungi</taxon>
        <taxon>Dikarya</taxon>
        <taxon>Ascomycota</taxon>
        <taxon>Pezizomycotina</taxon>
        <taxon>Eurotiomycetes</taxon>
        <taxon>Eurotiomycetidae</taxon>
        <taxon>Eurotiales</taxon>
        <taxon>Aspergillaceae</taxon>
        <taxon>Aspergillus</taxon>
        <taxon>Aspergillus subgen. Circumdati</taxon>
    </lineage>
</organism>
<sequence length="222" mass="24436">MSASDIAFANLYVLQHGEIEEAAGGKSNRVDTIIDINMRRKVLALWPGDSGLRGCSVAEVKRENRNCPMFDQLHQPVGFKQSLLNSLGVGHNVSFEFGRRYPEKFREKANCQDNSAQANGVGGKGRGSKQEKNIPGSSGTLNATKAAAPLCLRFKHVFSIAHSSSDAEIETVGAILPRGVARRAPSHIPGLLKRTLRERFAFPFSLMRLCTSFDAHFRRGRR</sequence>
<dbReference type="KEGG" id="ang:An11g01280"/>